<dbReference type="SUPFAM" id="SSF56059">
    <property type="entry name" value="Glutathione synthetase ATP-binding domain-like"/>
    <property type="match status" value="1"/>
</dbReference>
<protein>
    <recommendedName>
        <fullName evidence="3">YheC/YheD family protein</fullName>
    </recommendedName>
</protein>
<reference evidence="1 2" key="1">
    <citation type="submission" date="2023-07" db="EMBL/GenBank/DDBJ databases">
        <title>Genomic Encyclopedia of Type Strains, Phase IV (KMG-IV): sequencing the most valuable type-strain genomes for metagenomic binning, comparative biology and taxonomic classification.</title>
        <authorList>
            <person name="Goeker M."/>
        </authorList>
    </citation>
    <scope>NUCLEOTIDE SEQUENCE [LARGE SCALE GENOMIC DNA]</scope>
    <source>
        <strain evidence="1 2">DSM 17740</strain>
    </source>
</reference>
<name>A0ABU0CPQ8_9BACI</name>
<keyword evidence="2" id="KW-1185">Reference proteome</keyword>
<evidence type="ECO:0000313" key="1">
    <source>
        <dbReference type="EMBL" id="MDQ0338073.1"/>
    </source>
</evidence>
<proteinExistence type="predicted"/>
<dbReference type="Proteomes" id="UP001232445">
    <property type="component" value="Unassembled WGS sequence"/>
</dbReference>
<sequence>MMGMKKATIAYSPANQTWYLLTKTKSGQTRNRFIYWGANRMPLKLRLTRPPLYFYPKPLTINAFIHIEKGKPLLGPLVGILTVRGEHGSFIGSKPNFIDVIKTGRYKGGIVFVFTPENVNWLTEEVKGYLYHPQLKKWLSCQFPLPNVVYNRIPLRSFERKSEVRACLQSLEKHPKITLFNPCFFDKEELFRLLKDESEAAAYLPRTQPLDDKERLSEMIHEHRNVYLKPTRGKAGKGIFKACYDDAHGRYVLFFHQGLKTKRLWTTSFQRLWSGFQKLKIDSPYIIQQAIDLAQVEGCPFDIRTLIQKNKYGKWGVTGIGVRVAGTNRITTHVPQGGRIEDPDQVLPQVFTREQTEKIKTEVKHLALLVATELEQHYHHLGEMSLDIGVDSQGQLWLFEANAKPMKFDEPHIRRKSLENLIEYAQYLTFKTYRKGVSTNETAQAN</sequence>
<dbReference type="EMBL" id="JAUSUQ010000002">
    <property type="protein sequence ID" value="MDQ0338073.1"/>
    <property type="molecule type" value="Genomic_DNA"/>
</dbReference>
<gene>
    <name evidence="1" type="ORF">J2S00_000856</name>
</gene>
<organism evidence="1 2">
    <name type="scientific">Caldalkalibacillus uzonensis</name>
    <dbReference type="NCBI Taxonomy" id="353224"/>
    <lineage>
        <taxon>Bacteria</taxon>
        <taxon>Bacillati</taxon>
        <taxon>Bacillota</taxon>
        <taxon>Bacilli</taxon>
        <taxon>Bacillales</taxon>
        <taxon>Bacillaceae</taxon>
        <taxon>Caldalkalibacillus</taxon>
    </lineage>
</organism>
<dbReference type="RefSeq" id="WP_307335832.1">
    <property type="nucleotide sequence ID" value="NZ_JAUSUQ010000002.1"/>
</dbReference>
<evidence type="ECO:0008006" key="3">
    <source>
        <dbReference type="Google" id="ProtNLM"/>
    </source>
</evidence>
<dbReference type="InterPro" id="IPR026838">
    <property type="entry name" value="YheC/D"/>
</dbReference>
<dbReference type="Gene3D" id="3.30.470.20">
    <property type="entry name" value="ATP-grasp fold, B domain"/>
    <property type="match status" value="1"/>
</dbReference>
<evidence type="ECO:0000313" key="2">
    <source>
        <dbReference type="Proteomes" id="UP001232445"/>
    </source>
</evidence>
<dbReference type="Pfam" id="PF14398">
    <property type="entry name" value="ATPgrasp_YheCD"/>
    <property type="match status" value="1"/>
</dbReference>
<comment type="caution">
    <text evidence="1">The sequence shown here is derived from an EMBL/GenBank/DDBJ whole genome shotgun (WGS) entry which is preliminary data.</text>
</comment>
<accession>A0ABU0CPQ8</accession>